<evidence type="ECO:0000256" key="3">
    <source>
        <dbReference type="SAM" id="Phobius"/>
    </source>
</evidence>
<accession>A0AAV4ITI7</accession>
<sequence length="468" mass="50696">VINNVEADAAFSFDYVMLIVLASFVALLGLLEASSVVLVASMLISPLMGPILAGVLGTVIRNISLLTLGTRGALRSLPVGVMIAIPSGAGVALSVLGGKVGSLVGVAISASLLPPAVNAGLLWANAVLVAIVPPPTERRINISRIFSNETLHQDEDRYGYAFSTNCPSLVDNTYSQHYFCNMASESAVLGVVSLLLTLLNILCIIVMGVLVLKIKEVAPLPSAPDVEQEFYGKTLKVARDSYQTAKGKSSLLLRAKFLQEYKAFKSDLGILDEEIDDAEGELDQIMESVEKSPEVNEILHRFPHRSNRWSSYWASPDSNSDSHLADKPYKTVNLGREIVRQGGKLAAASDVELRQLRRRKSDQSLPSINLTGAETAETSMDEEDSSYFTIHRYIPPAQLRSGVMSPRRISSGAFFPKIAIPKVSRFQIAKVPEVERERSKVPGSSAVLPTISEQETVPLIRTPSNLPV</sequence>
<comment type="caution">
    <text evidence="4">The sequence shown here is derived from an EMBL/GenBank/DDBJ whole genome shotgun (WGS) entry which is preliminary data.</text>
</comment>
<keyword evidence="3" id="KW-0472">Membrane</keyword>
<proteinExistence type="predicted"/>
<feature type="transmembrane region" description="Helical" evidence="3">
    <location>
        <begin position="187"/>
        <end position="212"/>
    </location>
</feature>
<feature type="region of interest" description="Disordered" evidence="2">
    <location>
        <begin position="362"/>
        <end position="381"/>
    </location>
</feature>
<feature type="transmembrane region" description="Helical" evidence="3">
    <location>
        <begin position="12"/>
        <end position="31"/>
    </location>
</feature>
<dbReference type="InterPro" id="IPR005240">
    <property type="entry name" value="DUF389"/>
</dbReference>
<dbReference type="AlphaFoldDB" id="A0AAV4ITI7"/>
<keyword evidence="3" id="KW-1133">Transmembrane helix</keyword>
<organism evidence="4 5">
    <name type="scientific">Elysia marginata</name>
    <dbReference type="NCBI Taxonomy" id="1093978"/>
    <lineage>
        <taxon>Eukaryota</taxon>
        <taxon>Metazoa</taxon>
        <taxon>Spiralia</taxon>
        <taxon>Lophotrochozoa</taxon>
        <taxon>Mollusca</taxon>
        <taxon>Gastropoda</taxon>
        <taxon>Heterobranchia</taxon>
        <taxon>Euthyneura</taxon>
        <taxon>Panpulmonata</taxon>
        <taxon>Sacoglossa</taxon>
        <taxon>Placobranchoidea</taxon>
        <taxon>Plakobranchidae</taxon>
        <taxon>Elysia</taxon>
    </lineage>
</organism>
<dbReference type="PANTHER" id="PTHR20992">
    <property type="entry name" value="AT15442P-RELATED"/>
    <property type="match status" value="1"/>
</dbReference>
<dbReference type="EMBL" id="BMAT01002771">
    <property type="protein sequence ID" value="GFS13501.1"/>
    <property type="molecule type" value="Genomic_DNA"/>
</dbReference>
<feature type="transmembrane region" description="Helical" evidence="3">
    <location>
        <begin position="72"/>
        <end position="96"/>
    </location>
</feature>
<evidence type="ECO:0000256" key="1">
    <source>
        <dbReference type="SAM" id="Coils"/>
    </source>
</evidence>
<gene>
    <name evidence="4" type="ORF">ElyMa_001398100</name>
</gene>
<name>A0AAV4ITI7_9GAST</name>
<keyword evidence="1" id="KW-0175">Coiled coil</keyword>
<protein>
    <submittedName>
        <fullName evidence="4">Uncharacterized protein</fullName>
    </submittedName>
</protein>
<evidence type="ECO:0000313" key="5">
    <source>
        <dbReference type="Proteomes" id="UP000762676"/>
    </source>
</evidence>
<feature type="non-terminal residue" evidence="4">
    <location>
        <position position="1"/>
    </location>
</feature>
<feature type="compositionally biased region" description="Polar residues" evidence="2">
    <location>
        <begin position="363"/>
        <end position="378"/>
    </location>
</feature>
<dbReference type="Proteomes" id="UP000762676">
    <property type="component" value="Unassembled WGS sequence"/>
</dbReference>
<evidence type="ECO:0000256" key="2">
    <source>
        <dbReference type="SAM" id="MobiDB-lite"/>
    </source>
</evidence>
<dbReference type="PANTHER" id="PTHR20992:SF9">
    <property type="entry name" value="AT15442P-RELATED"/>
    <property type="match status" value="1"/>
</dbReference>
<keyword evidence="5" id="KW-1185">Reference proteome</keyword>
<feature type="transmembrane region" description="Helical" evidence="3">
    <location>
        <begin position="37"/>
        <end position="60"/>
    </location>
</feature>
<evidence type="ECO:0000313" key="4">
    <source>
        <dbReference type="EMBL" id="GFS13501.1"/>
    </source>
</evidence>
<keyword evidence="3" id="KW-0812">Transmembrane</keyword>
<reference evidence="4 5" key="1">
    <citation type="journal article" date="2021" name="Elife">
        <title>Chloroplast acquisition without the gene transfer in kleptoplastic sea slugs, Plakobranchus ocellatus.</title>
        <authorList>
            <person name="Maeda T."/>
            <person name="Takahashi S."/>
            <person name="Yoshida T."/>
            <person name="Shimamura S."/>
            <person name="Takaki Y."/>
            <person name="Nagai Y."/>
            <person name="Toyoda A."/>
            <person name="Suzuki Y."/>
            <person name="Arimoto A."/>
            <person name="Ishii H."/>
            <person name="Satoh N."/>
            <person name="Nishiyama T."/>
            <person name="Hasebe M."/>
            <person name="Maruyama T."/>
            <person name="Minagawa J."/>
            <person name="Obokata J."/>
            <person name="Shigenobu S."/>
        </authorList>
    </citation>
    <scope>NUCLEOTIDE SEQUENCE [LARGE SCALE GENOMIC DNA]</scope>
</reference>
<feature type="transmembrane region" description="Helical" evidence="3">
    <location>
        <begin position="116"/>
        <end position="134"/>
    </location>
</feature>
<feature type="coiled-coil region" evidence="1">
    <location>
        <begin position="261"/>
        <end position="288"/>
    </location>
</feature>
<dbReference type="Pfam" id="PF04087">
    <property type="entry name" value="DUF389"/>
    <property type="match status" value="1"/>
</dbReference>